<keyword evidence="3 9" id="KW-0540">Nuclease</keyword>
<dbReference type="PIRSF" id="PIRSF032582">
    <property type="entry name" value="Cas2"/>
    <property type="match status" value="1"/>
</dbReference>
<evidence type="ECO:0000256" key="6">
    <source>
        <dbReference type="ARBA" id="ARBA00022801"/>
    </source>
</evidence>
<dbReference type="EMBL" id="JADBEL010000001">
    <property type="protein sequence ID" value="MBE1553050.1"/>
    <property type="molecule type" value="Genomic_DNA"/>
</dbReference>
<comment type="caution">
    <text evidence="11">The sequence shown here is derived from an EMBL/GenBank/DDBJ whole genome shotgun (WGS) entry which is preliminary data.</text>
</comment>
<dbReference type="GO" id="GO:0004521">
    <property type="term" value="F:RNA endonuclease activity"/>
    <property type="evidence" value="ECO:0007669"/>
    <property type="project" value="UniProtKB-UniRule"/>
</dbReference>
<dbReference type="Proteomes" id="UP000658225">
    <property type="component" value="Unassembled WGS sequence"/>
</dbReference>
<dbReference type="CDD" id="cd09725">
    <property type="entry name" value="Cas2_I_II_III"/>
    <property type="match status" value="1"/>
</dbReference>
<sequence>MLITYDVSTISDGGKRRLRKVAKKCEDFGVRVQNSVFECIVDATQLKILEIELKKIINPAVDSLRFYKLGNNYKNKVKHVGAKESLNVEGPLIF</sequence>
<evidence type="ECO:0000313" key="12">
    <source>
        <dbReference type="Proteomes" id="UP000658225"/>
    </source>
</evidence>
<dbReference type="AlphaFoldDB" id="A0A927RB60"/>
<keyword evidence="4 9" id="KW-0479">Metal-binding</keyword>
<dbReference type="InterPro" id="IPR019199">
    <property type="entry name" value="Virulence_VapD/CRISPR_Cas2"/>
</dbReference>
<keyword evidence="7 9" id="KW-0460">Magnesium</keyword>
<dbReference type="GO" id="GO:0043571">
    <property type="term" value="P:maintenance of CRISPR repeat elements"/>
    <property type="evidence" value="ECO:0007669"/>
    <property type="project" value="UniProtKB-UniRule"/>
</dbReference>
<dbReference type="GO" id="GO:0016787">
    <property type="term" value="F:hydrolase activity"/>
    <property type="evidence" value="ECO:0007669"/>
    <property type="project" value="UniProtKB-KW"/>
</dbReference>
<dbReference type="EC" id="3.1.-.-" evidence="9"/>
<comment type="function">
    <text evidence="9">CRISPR (clustered regularly interspaced short palindromic repeat), is an adaptive immune system that provides protection against mobile genetic elements (viruses, transposable elements and conjugative plasmids). CRISPR clusters contain sequences complementary to antecedent mobile elements and target invading nucleic acids. CRISPR clusters are transcribed and processed into CRISPR RNA (crRNA). Functions as a ssRNA-specific endoribonuclease. Involved in the integration of spacer DNA into the CRISPR cassette.</text>
</comment>
<dbReference type="NCBIfam" id="TIGR01573">
    <property type="entry name" value="cas2"/>
    <property type="match status" value="1"/>
</dbReference>
<keyword evidence="6 9" id="KW-0378">Hydrolase</keyword>
<protein>
    <recommendedName>
        <fullName evidence="9">CRISPR-associated endoribonuclease Cas2</fullName>
        <ecNumber evidence="9">3.1.-.-</ecNumber>
    </recommendedName>
</protein>
<dbReference type="Pfam" id="PF09827">
    <property type="entry name" value="CRISPR_Cas2"/>
    <property type="match status" value="1"/>
</dbReference>
<evidence type="ECO:0000256" key="2">
    <source>
        <dbReference type="ARBA" id="ARBA00009959"/>
    </source>
</evidence>
<gene>
    <name evidence="9" type="primary">cas2</name>
    <name evidence="11" type="ORF">H4683_000119</name>
</gene>
<comment type="subunit">
    <text evidence="9">Homodimer, forms a heterotetramer with a Cas1 homodimer.</text>
</comment>
<dbReference type="HAMAP" id="MF_01471">
    <property type="entry name" value="Cas2"/>
    <property type="match status" value="1"/>
</dbReference>
<organism evidence="11 12">
    <name type="scientific">Sporosarcina limicola</name>
    <dbReference type="NCBI Taxonomy" id="34101"/>
    <lineage>
        <taxon>Bacteria</taxon>
        <taxon>Bacillati</taxon>
        <taxon>Bacillota</taxon>
        <taxon>Bacilli</taxon>
        <taxon>Bacillales</taxon>
        <taxon>Caryophanaceae</taxon>
        <taxon>Sporosarcina</taxon>
    </lineage>
</organism>
<dbReference type="InterPro" id="IPR021127">
    <property type="entry name" value="CRISPR_associated_Cas2"/>
</dbReference>
<evidence type="ECO:0000256" key="5">
    <source>
        <dbReference type="ARBA" id="ARBA00022759"/>
    </source>
</evidence>
<keyword evidence="5 9" id="KW-0255">Endonuclease</keyword>
<evidence type="ECO:0000256" key="10">
    <source>
        <dbReference type="PIRNR" id="PIRNR032582"/>
    </source>
</evidence>
<evidence type="ECO:0000256" key="3">
    <source>
        <dbReference type="ARBA" id="ARBA00022722"/>
    </source>
</evidence>
<evidence type="ECO:0000256" key="4">
    <source>
        <dbReference type="ARBA" id="ARBA00022723"/>
    </source>
</evidence>
<dbReference type="SUPFAM" id="SSF143430">
    <property type="entry name" value="TTP0101/SSO1404-like"/>
    <property type="match status" value="1"/>
</dbReference>
<evidence type="ECO:0000256" key="9">
    <source>
        <dbReference type="HAMAP-Rule" id="MF_01471"/>
    </source>
</evidence>
<dbReference type="Gene3D" id="3.30.70.240">
    <property type="match status" value="1"/>
</dbReference>
<name>A0A927RB60_9BACL</name>
<keyword evidence="12" id="KW-1185">Reference proteome</keyword>
<evidence type="ECO:0000256" key="7">
    <source>
        <dbReference type="ARBA" id="ARBA00022842"/>
    </source>
</evidence>
<evidence type="ECO:0000256" key="8">
    <source>
        <dbReference type="ARBA" id="ARBA00023118"/>
    </source>
</evidence>
<feature type="binding site" evidence="9">
    <location>
        <position position="6"/>
    </location>
    <ligand>
        <name>Mg(2+)</name>
        <dbReference type="ChEBI" id="CHEBI:18420"/>
        <note>catalytic</note>
    </ligand>
</feature>
<dbReference type="PANTHER" id="PTHR34405">
    <property type="entry name" value="CRISPR-ASSOCIATED ENDORIBONUCLEASE CAS2"/>
    <property type="match status" value="1"/>
</dbReference>
<evidence type="ECO:0000313" key="11">
    <source>
        <dbReference type="EMBL" id="MBE1553050.1"/>
    </source>
</evidence>
<keyword evidence="8 9" id="KW-0051">Antiviral defense</keyword>
<comment type="cofactor">
    <cofactor evidence="1 9">
        <name>Mg(2+)</name>
        <dbReference type="ChEBI" id="CHEBI:18420"/>
    </cofactor>
</comment>
<proteinExistence type="inferred from homology"/>
<dbReference type="PANTHER" id="PTHR34405:SF3">
    <property type="entry name" value="CRISPR-ASSOCIATED ENDORIBONUCLEASE CAS2 3"/>
    <property type="match status" value="1"/>
</dbReference>
<reference evidence="11" key="1">
    <citation type="submission" date="2020-10" db="EMBL/GenBank/DDBJ databases">
        <title>Genomic Encyclopedia of Type Strains, Phase IV (KMG-IV): sequencing the most valuable type-strain genomes for metagenomic binning, comparative biology and taxonomic classification.</title>
        <authorList>
            <person name="Goeker M."/>
        </authorList>
    </citation>
    <scope>NUCLEOTIDE SEQUENCE</scope>
    <source>
        <strain evidence="11">DSM 13886</strain>
    </source>
</reference>
<dbReference type="GO" id="GO:0046872">
    <property type="term" value="F:metal ion binding"/>
    <property type="evidence" value="ECO:0007669"/>
    <property type="project" value="UniProtKB-UniRule"/>
</dbReference>
<evidence type="ECO:0000256" key="1">
    <source>
        <dbReference type="ARBA" id="ARBA00001946"/>
    </source>
</evidence>
<comment type="similarity">
    <text evidence="2 9 10">Belongs to the CRISPR-associated endoribonuclease Cas2 protein family.</text>
</comment>
<accession>A0A927RB60</accession>
<dbReference type="GO" id="GO:0051607">
    <property type="term" value="P:defense response to virus"/>
    <property type="evidence" value="ECO:0007669"/>
    <property type="project" value="UniProtKB-UniRule"/>
</dbReference>